<name>A0A382LCD2_9ZZZZ</name>
<dbReference type="EMBL" id="UINC01085716">
    <property type="protein sequence ID" value="SVC33525.1"/>
    <property type="molecule type" value="Genomic_DNA"/>
</dbReference>
<gene>
    <name evidence="1" type="ORF">METZ01_LOCUS286379</name>
</gene>
<dbReference type="PROSITE" id="PS51257">
    <property type="entry name" value="PROKAR_LIPOPROTEIN"/>
    <property type="match status" value="1"/>
</dbReference>
<dbReference type="AlphaFoldDB" id="A0A382LCD2"/>
<sequence length="146" mass="16408">MQIIYRTFLVVFFLSAASTASACHEGDFESVYKGHHKWGKSVGLFQFTENSTISLSTSSSCDLYTAFLDSEYNFIQEQVAYGDGPHLDALAMITGCKPKVRFEFSQTLRSNYAKLFSERKNAHELKNGIEKLIKSNKVLKASCIRA</sequence>
<evidence type="ECO:0000313" key="1">
    <source>
        <dbReference type="EMBL" id="SVC33525.1"/>
    </source>
</evidence>
<accession>A0A382LCD2</accession>
<dbReference type="InterPro" id="IPR021383">
    <property type="entry name" value="DUF3015"/>
</dbReference>
<organism evidence="1">
    <name type="scientific">marine metagenome</name>
    <dbReference type="NCBI Taxonomy" id="408172"/>
    <lineage>
        <taxon>unclassified sequences</taxon>
        <taxon>metagenomes</taxon>
        <taxon>ecological metagenomes</taxon>
    </lineage>
</organism>
<dbReference type="Pfam" id="PF11220">
    <property type="entry name" value="DUF3015"/>
    <property type="match status" value="1"/>
</dbReference>
<evidence type="ECO:0008006" key="2">
    <source>
        <dbReference type="Google" id="ProtNLM"/>
    </source>
</evidence>
<proteinExistence type="predicted"/>
<reference evidence="1" key="1">
    <citation type="submission" date="2018-05" db="EMBL/GenBank/DDBJ databases">
        <authorList>
            <person name="Lanie J.A."/>
            <person name="Ng W.-L."/>
            <person name="Kazmierczak K.M."/>
            <person name="Andrzejewski T.M."/>
            <person name="Davidsen T.M."/>
            <person name="Wayne K.J."/>
            <person name="Tettelin H."/>
            <person name="Glass J.I."/>
            <person name="Rusch D."/>
            <person name="Podicherti R."/>
            <person name="Tsui H.-C.T."/>
            <person name="Winkler M.E."/>
        </authorList>
    </citation>
    <scope>NUCLEOTIDE SEQUENCE</scope>
</reference>
<protein>
    <recommendedName>
        <fullName evidence="2">DUF3015 domain-containing protein</fullName>
    </recommendedName>
</protein>